<feature type="chain" id="PRO_5021827969" evidence="3">
    <location>
        <begin position="19"/>
        <end position="279"/>
    </location>
</feature>
<dbReference type="SMART" id="SM00028">
    <property type="entry name" value="TPR"/>
    <property type="match status" value="2"/>
</dbReference>
<evidence type="ECO:0000256" key="2">
    <source>
        <dbReference type="SAM" id="MobiDB-lite"/>
    </source>
</evidence>
<protein>
    <submittedName>
        <fullName evidence="4">Tetratricopeptide repeat protein</fullName>
    </submittedName>
</protein>
<dbReference type="InterPro" id="IPR011990">
    <property type="entry name" value="TPR-like_helical_dom_sf"/>
</dbReference>
<evidence type="ECO:0000313" key="5">
    <source>
        <dbReference type="Proteomes" id="UP000320643"/>
    </source>
</evidence>
<dbReference type="PROSITE" id="PS50293">
    <property type="entry name" value="TPR_REGION"/>
    <property type="match status" value="1"/>
</dbReference>
<dbReference type="EMBL" id="VJVZ01000011">
    <property type="protein sequence ID" value="TRW22733.1"/>
    <property type="molecule type" value="Genomic_DNA"/>
</dbReference>
<feature type="compositionally biased region" description="Basic and acidic residues" evidence="2">
    <location>
        <begin position="254"/>
        <end position="264"/>
    </location>
</feature>
<reference evidence="4 5" key="1">
    <citation type="submission" date="2019-07" db="EMBL/GenBank/DDBJ databases">
        <title>Flavobacterium sp. nov., isolated from glacier ice.</title>
        <authorList>
            <person name="Liu Q."/>
            <person name="Xin Y.-H."/>
        </authorList>
    </citation>
    <scope>NUCLEOTIDE SEQUENCE [LARGE SCALE GENOMIC DNA]</scope>
    <source>
        <strain evidence="4 5">ZT4R6</strain>
    </source>
</reference>
<comment type="caution">
    <text evidence="4">The sequence shown here is derived from an EMBL/GenBank/DDBJ whole genome shotgun (WGS) entry which is preliminary data.</text>
</comment>
<dbReference type="AlphaFoldDB" id="A0A552UWX3"/>
<evidence type="ECO:0000256" key="1">
    <source>
        <dbReference type="PROSITE-ProRule" id="PRU00339"/>
    </source>
</evidence>
<dbReference type="Pfam" id="PF00515">
    <property type="entry name" value="TPR_1"/>
    <property type="match status" value="1"/>
</dbReference>
<evidence type="ECO:0000313" key="4">
    <source>
        <dbReference type="EMBL" id="TRW22733.1"/>
    </source>
</evidence>
<feature type="repeat" description="TPR" evidence="1">
    <location>
        <begin position="102"/>
        <end position="135"/>
    </location>
</feature>
<evidence type="ECO:0000256" key="3">
    <source>
        <dbReference type="SAM" id="SignalP"/>
    </source>
</evidence>
<proteinExistence type="predicted"/>
<dbReference type="OrthoDB" id="1525165at2"/>
<gene>
    <name evidence="4" type="ORF">FMM05_15865</name>
</gene>
<dbReference type="RefSeq" id="WP_143374382.1">
    <property type="nucleotide sequence ID" value="NZ_VJVZ01000011.1"/>
</dbReference>
<dbReference type="InterPro" id="IPR019734">
    <property type="entry name" value="TPR_rpt"/>
</dbReference>
<dbReference type="Pfam" id="PF13432">
    <property type="entry name" value="TPR_16"/>
    <property type="match status" value="1"/>
</dbReference>
<dbReference type="PROSITE" id="PS50005">
    <property type="entry name" value="TPR"/>
    <property type="match status" value="1"/>
</dbReference>
<keyword evidence="3" id="KW-0732">Signal</keyword>
<accession>A0A552UWX3</accession>
<dbReference type="Gene3D" id="1.25.40.10">
    <property type="entry name" value="Tetratricopeptide repeat domain"/>
    <property type="match status" value="2"/>
</dbReference>
<feature type="compositionally biased region" description="Basic and acidic residues" evidence="2">
    <location>
        <begin position="147"/>
        <end position="232"/>
    </location>
</feature>
<feature type="signal peptide" evidence="3">
    <location>
        <begin position="1"/>
        <end position="18"/>
    </location>
</feature>
<organism evidence="4 5">
    <name type="scientific">Flavobacterium zepuense</name>
    <dbReference type="NCBI Taxonomy" id="2593302"/>
    <lineage>
        <taxon>Bacteria</taxon>
        <taxon>Pseudomonadati</taxon>
        <taxon>Bacteroidota</taxon>
        <taxon>Flavobacteriia</taxon>
        <taxon>Flavobacteriales</taxon>
        <taxon>Flavobacteriaceae</taxon>
        <taxon>Flavobacterium</taxon>
    </lineage>
</organism>
<name>A0A552UWX3_9FLAO</name>
<sequence length="279" mass="31711">MKKVLTYSFLLCALLAFSQEKKKEAAVKEPVDNNLPKGNEDFENKDYVDAEAEYRMSNSKAPTKAIASYNLGNAIYKQKKPGEALYAYAKAAENAKDKKQKHMAYHNMGNVLMEQKNYQAAVEAYKNALRNNPNDNETRYNFALAKDMLKKNPPPKDDKKDPPKGKDDNKSQKPEDNKKDKNKGDDKDKGDKGKDKDQDNKDKGDQKDKNKDKGDQKDKDNGNGKDQDKKADANPSDASPSKEQMKNMLDAMNNEEKKVQDKLNAKRVKGQPKRQEKDW</sequence>
<feature type="region of interest" description="Disordered" evidence="2">
    <location>
        <begin position="146"/>
        <end position="279"/>
    </location>
</feature>
<dbReference type="SUPFAM" id="SSF48452">
    <property type="entry name" value="TPR-like"/>
    <property type="match status" value="1"/>
</dbReference>
<keyword evidence="1" id="KW-0802">TPR repeat</keyword>
<dbReference type="Proteomes" id="UP000320643">
    <property type="component" value="Unassembled WGS sequence"/>
</dbReference>
<keyword evidence="5" id="KW-1185">Reference proteome</keyword>